<comment type="similarity">
    <text evidence="1">Belongs to the ATPase alpha/beta chains family.</text>
</comment>
<comment type="subcellular location">
    <subcellularLocation>
        <location evidence="12">Vacuole membrane</location>
        <topology evidence="12">Peripheral membrane protein</topology>
        <orientation evidence="12">Cytoplasmic side</orientation>
    </subcellularLocation>
</comment>
<dbReference type="FunFam" id="3.40.50.300:FF:000052">
    <property type="entry name" value="V-type proton ATPase catalytic subunit A"/>
    <property type="match status" value="1"/>
</dbReference>
<evidence type="ECO:0000256" key="13">
    <source>
        <dbReference type="ARBA" id="ARBA00029477"/>
    </source>
</evidence>
<evidence type="ECO:0000256" key="3">
    <source>
        <dbReference type="ARBA" id="ARBA00018860"/>
    </source>
</evidence>
<dbReference type="InterPro" id="IPR000375">
    <property type="entry name" value="Dynamin_stalk"/>
</dbReference>
<keyword evidence="4" id="KW-0813">Transport</keyword>
<dbReference type="GO" id="GO:0046034">
    <property type="term" value="P:ATP metabolic process"/>
    <property type="evidence" value="ECO:0007669"/>
    <property type="project" value="InterPro"/>
</dbReference>
<comment type="function">
    <text evidence="15">Catalytic subunit of the V1 complex of vacuolar(H+)-ATPase (V-ATPase), a multisubunit enzyme composed of a peripheral complex (V1) that hydrolyzes ATP and a membrane integral complex (V0) that translocates protons. V-ATPase is responsible for acidifying and maintaining the pH of intracellular compartments.</text>
</comment>
<accession>A0A6A7BZ10</accession>
<dbReference type="PANTHER" id="PTHR43607">
    <property type="entry name" value="V-TYPE PROTON ATPASE CATALYTIC SUBUNIT A"/>
    <property type="match status" value="1"/>
</dbReference>
<comment type="similarity">
    <text evidence="17">Belongs to the TRAFAC class dynamin-like GTPase superfamily. Dynamin/Fzo/YdjA family.</text>
</comment>
<keyword evidence="10 17" id="KW-0342">GTP-binding</keyword>
<evidence type="ECO:0000256" key="1">
    <source>
        <dbReference type="ARBA" id="ARBA00008936"/>
    </source>
</evidence>
<keyword evidence="9" id="KW-0406">Ion transport</keyword>
<dbReference type="PROSITE" id="PS00152">
    <property type="entry name" value="ATPASE_ALPHA_BETA"/>
    <property type="match status" value="1"/>
</dbReference>
<dbReference type="OrthoDB" id="5061070at2759"/>
<feature type="compositionally biased region" description="Low complexity" evidence="18">
    <location>
        <begin position="1144"/>
        <end position="1156"/>
    </location>
</feature>
<keyword evidence="7" id="KW-0067">ATP-binding</keyword>
<feature type="domain" description="GED" evidence="19">
    <location>
        <begin position="1204"/>
        <end position="1291"/>
    </location>
</feature>
<dbReference type="InterPro" id="IPR024034">
    <property type="entry name" value="ATPase_F1/V1_b/a_C"/>
</dbReference>
<dbReference type="PANTHER" id="PTHR43607:SF1">
    <property type="entry name" value="H(+)-TRANSPORTING TWO-SECTOR ATPASE"/>
    <property type="match status" value="1"/>
</dbReference>
<evidence type="ECO:0000256" key="7">
    <source>
        <dbReference type="ARBA" id="ARBA00022840"/>
    </source>
</evidence>
<dbReference type="SUPFAM" id="SSF52540">
    <property type="entry name" value="P-loop containing nucleoside triphosphate hydrolases"/>
    <property type="match status" value="2"/>
</dbReference>
<reference evidence="21" key="1">
    <citation type="journal article" date="2020" name="Stud. Mycol.">
        <title>101 Dothideomycetes genomes: a test case for predicting lifestyles and emergence of pathogens.</title>
        <authorList>
            <person name="Haridas S."/>
            <person name="Albert R."/>
            <person name="Binder M."/>
            <person name="Bloem J."/>
            <person name="Labutti K."/>
            <person name="Salamov A."/>
            <person name="Andreopoulos B."/>
            <person name="Baker S."/>
            <person name="Barry K."/>
            <person name="Bills G."/>
            <person name="Bluhm B."/>
            <person name="Cannon C."/>
            <person name="Castanera R."/>
            <person name="Culley D."/>
            <person name="Daum C."/>
            <person name="Ezra D."/>
            <person name="Gonzalez J."/>
            <person name="Henrissat B."/>
            <person name="Kuo A."/>
            <person name="Liang C."/>
            <person name="Lipzen A."/>
            <person name="Lutzoni F."/>
            <person name="Magnuson J."/>
            <person name="Mondo S."/>
            <person name="Nolan M."/>
            <person name="Ohm R."/>
            <person name="Pangilinan J."/>
            <person name="Park H.-J."/>
            <person name="Ramirez L."/>
            <person name="Alfaro M."/>
            <person name="Sun H."/>
            <person name="Tritt A."/>
            <person name="Yoshinaga Y."/>
            <person name="Zwiers L.-H."/>
            <person name="Turgeon B."/>
            <person name="Goodwin S."/>
            <person name="Spatafora J."/>
            <person name="Crous P."/>
            <person name="Grigoriev I."/>
        </authorList>
    </citation>
    <scope>NUCLEOTIDE SEQUENCE</scope>
    <source>
        <strain evidence="21">CBS 480.64</strain>
    </source>
</reference>
<dbReference type="Pfam" id="PF02874">
    <property type="entry name" value="ATP-synt_ab_N"/>
    <property type="match status" value="1"/>
</dbReference>
<dbReference type="CDD" id="cd18111">
    <property type="entry name" value="ATP-synt_V_A-type_alpha_C"/>
    <property type="match status" value="1"/>
</dbReference>
<organism evidence="21 22">
    <name type="scientific">Piedraia hortae CBS 480.64</name>
    <dbReference type="NCBI Taxonomy" id="1314780"/>
    <lineage>
        <taxon>Eukaryota</taxon>
        <taxon>Fungi</taxon>
        <taxon>Dikarya</taxon>
        <taxon>Ascomycota</taxon>
        <taxon>Pezizomycotina</taxon>
        <taxon>Dothideomycetes</taxon>
        <taxon>Dothideomycetidae</taxon>
        <taxon>Capnodiales</taxon>
        <taxon>Piedraiaceae</taxon>
        <taxon>Piedraia</taxon>
    </lineage>
</organism>
<evidence type="ECO:0000256" key="2">
    <source>
        <dbReference type="ARBA" id="ARBA00012473"/>
    </source>
</evidence>
<dbReference type="GO" id="GO:0055082">
    <property type="term" value="P:intracellular chemical homeostasis"/>
    <property type="evidence" value="ECO:0007669"/>
    <property type="project" value="UniProtKB-ARBA"/>
</dbReference>
<evidence type="ECO:0000256" key="9">
    <source>
        <dbReference type="ARBA" id="ARBA00023065"/>
    </source>
</evidence>
<dbReference type="GO" id="GO:0005524">
    <property type="term" value="F:ATP binding"/>
    <property type="evidence" value="ECO:0007669"/>
    <property type="project" value="UniProtKB-KW"/>
</dbReference>
<dbReference type="InterPro" id="IPR005725">
    <property type="entry name" value="ATPase_V1-cplx_asu"/>
</dbReference>
<dbReference type="Proteomes" id="UP000799421">
    <property type="component" value="Unassembled WGS sequence"/>
</dbReference>
<dbReference type="InterPro" id="IPR027417">
    <property type="entry name" value="P-loop_NTPase"/>
</dbReference>
<dbReference type="InterPro" id="IPR020850">
    <property type="entry name" value="GED_dom"/>
</dbReference>
<dbReference type="PROSITE" id="PS00410">
    <property type="entry name" value="G_DYNAMIN_1"/>
    <property type="match status" value="1"/>
</dbReference>
<dbReference type="PROSITE" id="PS51388">
    <property type="entry name" value="GED"/>
    <property type="match status" value="1"/>
</dbReference>
<dbReference type="InterPro" id="IPR004100">
    <property type="entry name" value="ATPase_F1/V1/A1_a/bsu_N"/>
</dbReference>
<dbReference type="InterPro" id="IPR023366">
    <property type="entry name" value="ATP_synth_asu-like_sf"/>
</dbReference>
<keyword evidence="8" id="KW-1278">Translocase</keyword>
<dbReference type="Pfam" id="PF02212">
    <property type="entry name" value="GED"/>
    <property type="match status" value="1"/>
</dbReference>
<dbReference type="Pfam" id="PF00006">
    <property type="entry name" value="ATP-synt_ab"/>
    <property type="match status" value="1"/>
</dbReference>
<dbReference type="GO" id="GO:0005525">
    <property type="term" value="F:GTP binding"/>
    <property type="evidence" value="ECO:0007669"/>
    <property type="project" value="UniProtKB-KW"/>
</dbReference>
<comment type="catalytic activity">
    <reaction evidence="14">
        <text>ATP + H2O + 4 H(+)(in) = ADP + phosphate + 5 H(+)(out)</text>
        <dbReference type="Rhea" id="RHEA:57720"/>
        <dbReference type="ChEBI" id="CHEBI:15377"/>
        <dbReference type="ChEBI" id="CHEBI:15378"/>
        <dbReference type="ChEBI" id="CHEBI:30616"/>
        <dbReference type="ChEBI" id="CHEBI:43474"/>
        <dbReference type="ChEBI" id="CHEBI:456216"/>
        <dbReference type="EC" id="7.1.2.2"/>
    </reaction>
</comment>
<dbReference type="InterPro" id="IPR055190">
    <property type="entry name" value="ATP-synt_VA_C"/>
</dbReference>
<dbReference type="FunFam" id="3.40.50.300:FF:000473">
    <property type="entry name" value="Vacuolar sorting-associated 1 protein"/>
    <property type="match status" value="1"/>
</dbReference>
<dbReference type="GO" id="GO:0007031">
    <property type="term" value="P:peroxisome organization"/>
    <property type="evidence" value="ECO:0007669"/>
    <property type="project" value="UniProtKB-ARBA"/>
</dbReference>
<dbReference type="GO" id="GO:0000329">
    <property type="term" value="C:fungal-type vacuole membrane"/>
    <property type="evidence" value="ECO:0007669"/>
    <property type="project" value="TreeGrafter"/>
</dbReference>
<proteinExistence type="inferred from homology"/>
<evidence type="ECO:0000313" key="21">
    <source>
        <dbReference type="EMBL" id="KAF2859778.1"/>
    </source>
</evidence>
<dbReference type="Pfam" id="PF16886">
    <property type="entry name" value="ATP-synt_ab_Xtn"/>
    <property type="match status" value="1"/>
</dbReference>
<evidence type="ECO:0000256" key="11">
    <source>
        <dbReference type="ARBA" id="ARBA00023175"/>
    </source>
</evidence>
<dbReference type="CDD" id="cd01134">
    <property type="entry name" value="V_A-ATPase_A"/>
    <property type="match status" value="1"/>
</dbReference>
<dbReference type="SUPFAM" id="SSF47917">
    <property type="entry name" value="C-terminal domain of alpha and beta subunits of F1 ATP synthase"/>
    <property type="match status" value="1"/>
</dbReference>
<evidence type="ECO:0000256" key="10">
    <source>
        <dbReference type="ARBA" id="ARBA00023134"/>
    </source>
</evidence>
<evidence type="ECO:0000256" key="17">
    <source>
        <dbReference type="RuleBase" id="RU003932"/>
    </source>
</evidence>
<dbReference type="FunFam" id="2.40.50.100:FF:000008">
    <property type="entry name" value="V-type proton ATPase catalytic subunit A"/>
    <property type="match status" value="1"/>
</dbReference>
<name>A0A6A7BZ10_9PEZI</name>
<evidence type="ECO:0000256" key="16">
    <source>
        <dbReference type="ARBA" id="ARBA00073589"/>
    </source>
</evidence>
<dbReference type="SMART" id="SM00053">
    <property type="entry name" value="DYNc"/>
    <property type="match status" value="1"/>
</dbReference>
<gene>
    <name evidence="21" type="ORF">K470DRAFT_295485</name>
</gene>
<dbReference type="PRINTS" id="PR00195">
    <property type="entry name" value="DYNAMIN"/>
</dbReference>
<keyword evidence="22" id="KW-1185">Reference proteome</keyword>
<dbReference type="CDD" id="cd18119">
    <property type="entry name" value="ATP-synt_V_A-type_alpha_N"/>
    <property type="match status" value="1"/>
</dbReference>
<dbReference type="InterPro" id="IPR020003">
    <property type="entry name" value="ATPase_a/bsu_AS"/>
</dbReference>
<dbReference type="PROSITE" id="PS51718">
    <property type="entry name" value="G_DYNAMIN_2"/>
    <property type="match status" value="1"/>
</dbReference>
<keyword evidence="11" id="KW-0505">Motor protein</keyword>
<keyword evidence="5 17" id="KW-0547">Nucleotide-binding</keyword>
<dbReference type="InterPro" id="IPR030381">
    <property type="entry name" value="G_DYNAMIN_dom"/>
</dbReference>
<dbReference type="InterPro" id="IPR003130">
    <property type="entry name" value="GED"/>
</dbReference>
<dbReference type="Gene3D" id="1.20.120.1240">
    <property type="entry name" value="Dynamin, middle domain"/>
    <property type="match status" value="1"/>
</dbReference>
<dbReference type="CDD" id="cd08771">
    <property type="entry name" value="DLP_1"/>
    <property type="match status" value="1"/>
</dbReference>
<keyword evidence="6" id="KW-0375">Hydrogen ion transport</keyword>
<dbReference type="Gene3D" id="2.40.50.100">
    <property type="match status" value="1"/>
</dbReference>
<sequence>MAGKGTVFSVSGPVVVAEHMIGCAMYELCKVGHDQLVAEVIRIDGDKATMQCYEETAGVTVGDPVLRTGKPLSVELGPGLMETIYDGIQRPLKGISDVSNSIYIPRGIDVPSLDRKKKWDFTPSSQFKEGDHITGGDCFGTVFENSLLNEHRILLPPRARGTITRMPQKGSYTVDEKILEVEFEGKKTEYSMMHEWPVRVPRPSADKLSSGEPFIVGQRVLDALFPSVMGGTVCIPGAFGCGKTVISQSVSKFSNSDIIVYVGCGERGNEMAEVLMDFPELTIDVEGRKEPIMKRTCLIANTSNMPVAAREASIYTGITVAEYFRDQGKAVAMMADSSSRWAEALREISGRLGEMPADQGFPAYLGAKLASFYERAGRVTALGSPERHGSVSIVGAVSPPGGDFSDPVTSATLGIVQVFWGLDKKLAQRKHFPSINTSVSYSKYTNTLEAHYQKAMPEFPRLRERIKELLSTSEELDQVVQLVGKSALGDSDKITLDIATLIKEDFLQQNGYSNYDQFCPLWKTLWMMKAMMAFHDESQKAISQGHQWSKVRESCSEILSRLRSMKFEDPNDGEEVRLSHRAREGFNSITMAHTNPNAINVNDPGLITLVNKLQDVFTTVGVQNPIDLPQIAVVGSQSSGKSSVLENIVGRDFLPRGTGIVTRRPLILQLINRPAKPQTNGTADGDNAVQTTDAASNTDEWGEFLHIPGQKFYDFNKIREEIVRETESKTGRNAGISSAPINLRIFSPNVLTLTLVDLPGLTKVPVGDQPRDIERQIKEMVLKQIGKPNAIILAVTAANTDLANSDGLKLAREVDPEGQRTIGVLTKVDLMDEGTDVVDILAGRIIPLRLGYVPVVNRGQRDIESKKQISAALEHERNFFENHKAYRNKSSYCGTPYLARKLNLILMMHIKQTLPDIKARINASLSKYSAELASLGDSMLGNSSNIVLNIITEFCNEYRTILEGHSQELSSIELSGGARISFVYHELYSNGIKAVDPFDQVKDIDIRTILYNSSGSSPALFVGTTAFELIVKQQIKRLEDPSLKCVSLVYDELVRILGQLLNKALFKRYPQLKERFHAVVIAFFKKAIEPTNTLVRDLVAMESCYINTGHPDFINGHRAMAIVNERHMASRPVQVDPKTGKPLPQSQVPPRSQSPSLDLSGDNSSGFFGSFFASKNKKRMAAMEPPPPTLKASGTLSEKETQEVEVIKLLISSYYNIVRRTMIDMVPKAIMLKLVELTKEEMQRELLEKLYRAQELDDLMKESDSTVRRRKECQQMVESLSKASEIVAQVQ</sequence>
<feature type="domain" description="Dynamin-type G" evidence="20">
    <location>
        <begin position="625"/>
        <end position="915"/>
    </location>
</feature>
<evidence type="ECO:0000256" key="15">
    <source>
        <dbReference type="ARBA" id="ARBA00058996"/>
    </source>
</evidence>
<evidence type="ECO:0000256" key="8">
    <source>
        <dbReference type="ARBA" id="ARBA00022967"/>
    </source>
</evidence>
<evidence type="ECO:0000256" key="18">
    <source>
        <dbReference type="SAM" id="MobiDB-lite"/>
    </source>
</evidence>
<dbReference type="InterPro" id="IPR019762">
    <property type="entry name" value="Dynamin_GTPase_CS"/>
</dbReference>
<dbReference type="InterPro" id="IPR045063">
    <property type="entry name" value="Dynamin_N"/>
</dbReference>
<dbReference type="Gene3D" id="3.40.50.300">
    <property type="entry name" value="P-loop containing nucleotide triphosphate hydrolases"/>
    <property type="match status" value="2"/>
</dbReference>
<dbReference type="Gene3D" id="1.10.1140.10">
    <property type="entry name" value="Bovine Mitochondrial F1-atpase, Atp Synthase Beta Chain, Chain D, domain 3"/>
    <property type="match status" value="1"/>
</dbReference>
<dbReference type="GO" id="GO:0046961">
    <property type="term" value="F:proton-transporting ATPase activity, rotational mechanism"/>
    <property type="evidence" value="ECO:0007669"/>
    <property type="project" value="InterPro"/>
</dbReference>
<dbReference type="InterPro" id="IPR022878">
    <property type="entry name" value="V-ATPase_asu"/>
</dbReference>
<evidence type="ECO:0000256" key="12">
    <source>
        <dbReference type="ARBA" id="ARBA00029427"/>
    </source>
</evidence>
<dbReference type="Pfam" id="PF01031">
    <property type="entry name" value="Dynamin_M"/>
    <property type="match status" value="1"/>
</dbReference>
<dbReference type="Gene3D" id="2.40.30.20">
    <property type="match status" value="1"/>
</dbReference>
<dbReference type="SUPFAM" id="SSF50615">
    <property type="entry name" value="N-terminal domain of alpha and beta subunits of F1 ATP synthase"/>
    <property type="match status" value="1"/>
</dbReference>
<dbReference type="InterPro" id="IPR036121">
    <property type="entry name" value="ATPase_F1/V1/A1_a/bsu_N_sf"/>
</dbReference>
<dbReference type="NCBIfam" id="TIGR01042">
    <property type="entry name" value="V-ATPase_V1_A"/>
    <property type="match status" value="1"/>
</dbReference>
<feature type="region of interest" description="Disordered" evidence="18">
    <location>
        <begin position="1131"/>
        <end position="1159"/>
    </location>
</feature>
<dbReference type="GO" id="GO:0016887">
    <property type="term" value="F:ATP hydrolysis activity"/>
    <property type="evidence" value="ECO:0007669"/>
    <property type="project" value="InterPro"/>
</dbReference>
<evidence type="ECO:0000256" key="14">
    <source>
        <dbReference type="ARBA" id="ARBA00048383"/>
    </source>
</evidence>
<evidence type="ECO:0000256" key="5">
    <source>
        <dbReference type="ARBA" id="ARBA00022741"/>
    </source>
</evidence>
<dbReference type="HAMAP" id="MF_00309">
    <property type="entry name" value="ATP_synth_A_arch"/>
    <property type="match status" value="1"/>
</dbReference>
<evidence type="ECO:0000259" key="20">
    <source>
        <dbReference type="PROSITE" id="PS51718"/>
    </source>
</evidence>
<evidence type="ECO:0000256" key="4">
    <source>
        <dbReference type="ARBA" id="ARBA00022448"/>
    </source>
</evidence>
<dbReference type="EC" id="7.1.2.2" evidence="2"/>
<dbReference type="Pfam" id="PF00350">
    <property type="entry name" value="Dynamin_N"/>
    <property type="match status" value="1"/>
</dbReference>
<dbReference type="GO" id="GO:0033180">
    <property type="term" value="C:proton-transporting V-type ATPase, V1 domain"/>
    <property type="evidence" value="ECO:0007669"/>
    <property type="project" value="InterPro"/>
</dbReference>
<dbReference type="FunFam" id="2.40.30.20:FF:000002">
    <property type="entry name" value="V-type proton ATPase catalytic subunit A"/>
    <property type="match status" value="1"/>
</dbReference>
<dbReference type="InterPro" id="IPR001401">
    <property type="entry name" value="Dynamin_GTPase"/>
</dbReference>
<dbReference type="InterPro" id="IPR000194">
    <property type="entry name" value="ATPase_F1/V1/A1_a/bsu_nucl-bd"/>
</dbReference>
<dbReference type="GO" id="GO:0007033">
    <property type="term" value="P:vacuole organization"/>
    <property type="evidence" value="ECO:0007669"/>
    <property type="project" value="UniProtKB-ARBA"/>
</dbReference>
<dbReference type="InterPro" id="IPR022812">
    <property type="entry name" value="Dynamin"/>
</dbReference>
<dbReference type="NCBIfam" id="NF003220">
    <property type="entry name" value="PRK04192.1"/>
    <property type="match status" value="1"/>
</dbReference>
<protein>
    <recommendedName>
        <fullName evidence="3">V-type proton ATPase catalytic subunit A</fullName>
        <ecNumber evidence="2">7.1.2.2</ecNumber>
    </recommendedName>
    <alternativeName>
        <fullName evidence="16">Vacuolar protein sorting-associated protein 1</fullName>
    </alternativeName>
</protein>
<dbReference type="EMBL" id="MU005989">
    <property type="protein sequence ID" value="KAF2859778.1"/>
    <property type="molecule type" value="Genomic_DNA"/>
</dbReference>
<comment type="subunit">
    <text evidence="13">V-ATPase is a heteromultimeric enzyme composed of a peripheral catalytic V1 complex (components A to H) attached to an integral membrane V0 proton pore complex (components: a, c, c', c'', d, e, f and VOA1).</text>
</comment>
<evidence type="ECO:0000313" key="22">
    <source>
        <dbReference type="Proteomes" id="UP000799421"/>
    </source>
</evidence>
<dbReference type="InterPro" id="IPR031686">
    <property type="entry name" value="ATP-synth_a_Xtn"/>
</dbReference>
<dbReference type="GO" id="GO:0003924">
    <property type="term" value="F:GTPase activity"/>
    <property type="evidence" value="ECO:0007669"/>
    <property type="project" value="InterPro"/>
</dbReference>
<dbReference type="FunFam" id="1.10.1140.10:FF:000002">
    <property type="entry name" value="V-type proton ATPase catalytic subunit A"/>
    <property type="match status" value="1"/>
</dbReference>
<evidence type="ECO:0000256" key="6">
    <source>
        <dbReference type="ARBA" id="ARBA00022781"/>
    </source>
</evidence>
<dbReference type="SMART" id="SM00302">
    <property type="entry name" value="GED"/>
    <property type="match status" value="1"/>
</dbReference>
<evidence type="ECO:0000259" key="19">
    <source>
        <dbReference type="PROSITE" id="PS51388"/>
    </source>
</evidence>
<dbReference type="Pfam" id="PF22919">
    <property type="entry name" value="ATP-synt_VA_C"/>
    <property type="match status" value="1"/>
</dbReference>